<feature type="domain" description="DUF7646" evidence="12">
    <location>
        <begin position="305"/>
        <end position="386"/>
    </location>
</feature>
<keyword evidence="2" id="KW-0597">Phosphoprotein</keyword>
<dbReference type="PANTHER" id="PTHR15180:SF1">
    <property type="entry name" value="GENERAL TRANSCRIPTION FACTOR 3C POLYPEPTIDE 1"/>
    <property type="match status" value="1"/>
</dbReference>
<feature type="domain" description="General transcription factor 3C polypeptide 1 winged-helix" evidence="8">
    <location>
        <begin position="1"/>
        <end position="92"/>
    </location>
</feature>
<feature type="domain" description="B-block binding subunit of TFIIIC" evidence="7">
    <location>
        <begin position="106"/>
        <end position="179"/>
    </location>
</feature>
<evidence type="ECO:0000259" key="11">
    <source>
        <dbReference type="Pfam" id="PF24655"/>
    </source>
</evidence>
<evidence type="ECO:0000256" key="2">
    <source>
        <dbReference type="ARBA" id="ARBA00022553"/>
    </source>
</evidence>
<dbReference type="Gene3D" id="1.10.10.10">
    <property type="entry name" value="Winged helix-like DNA-binding domain superfamily/Winged helix DNA-binding domain"/>
    <property type="match status" value="1"/>
</dbReference>
<dbReference type="InterPro" id="IPR044210">
    <property type="entry name" value="Tfc3-like"/>
</dbReference>
<dbReference type="GO" id="GO:0005634">
    <property type="term" value="C:nucleus"/>
    <property type="evidence" value="ECO:0007669"/>
    <property type="project" value="UniProtKB-SubCell"/>
</dbReference>
<feature type="domain" description="DUF7599" evidence="10">
    <location>
        <begin position="207"/>
        <end position="289"/>
    </location>
</feature>
<organism evidence="14 15">
    <name type="scientific">Gossypium tomentosum</name>
    <name type="common">Hawaiian cotton</name>
    <name type="synonym">Gossypium sandvicense</name>
    <dbReference type="NCBI Taxonomy" id="34277"/>
    <lineage>
        <taxon>Eukaryota</taxon>
        <taxon>Viridiplantae</taxon>
        <taxon>Streptophyta</taxon>
        <taxon>Embryophyta</taxon>
        <taxon>Tracheophyta</taxon>
        <taxon>Spermatophyta</taxon>
        <taxon>Magnoliopsida</taxon>
        <taxon>eudicotyledons</taxon>
        <taxon>Gunneridae</taxon>
        <taxon>Pentapetalae</taxon>
        <taxon>rosids</taxon>
        <taxon>malvids</taxon>
        <taxon>Malvales</taxon>
        <taxon>Malvaceae</taxon>
        <taxon>Malvoideae</taxon>
        <taxon>Gossypium</taxon>
    </lineage>
</organism>
<name>A0A5D2KND5_GOSTO</name>
<dbReference type="Proteomes" id="UP000322667">
    <property type="component" value="Chromosome D06"/>
</dbReference>
<dbReference type="InterPro" id="IPR056428">
    <property type="entry name" value="WH_GTF3C1"/>
</dbReference>
<evidence type="ECO:0000256" key="3">
    <source>
        <dbReference type="ARBA" id="ARBA00023125"/>
    </source>
</evidence>
<comment type="subcellular location">
    <subcellularLocation>
        <location evidence="1">Nucleus</location>
    </subcellularLocation>
</comment>
<evidence type="ECO:0000313" key="14">
    <source>
        <dbReference type="EMBL" id="TYH68339.1"/>
    </source>
</evidence>
<dbReference type="InterPro" id="IPR056467">
    <property type="entry name" value="eWH_GTF3C1"/>
</dbReference>
<dbReference type="Pfam" id="PF24101">
    <property type="entry name" value="WHD_GTF3C1"/>
    <property type="match status" value="1"/>
</dbReference>
<dbReference type="Pfam" id="PF24538">
    <property type="entry name" value="DUF7599"/>
    <property type="match status" value="1"/>
</dbReference>
<dbReference type="Pfam" id="PF24655">
    <property type="entry name" value="DUF7645"/>
    <property type="match status" value="1"/>
</dbReference>
<evidence type="ECO:0000313" key="15">
    <source>
        <dbReference type="Proteomes" id="UP000322667"/>
    </source>
</evidence>
<reference evidence="14 15" key="1">
    <citation type="submission" date="2019-07" db="EMBL/GenBank/DDBJ databases">
        <title>WGS assembly of Gossypium tomentosum.</title>
        <authorList>
            <person name="Chen Z.J."/>
            <person name="Sreedasyam A."/>
            <person name="Ando A."/>
            <person name="Song Q."/>
            <person name="De L."/>
            <person name="Hulse-Kemp A."/>
            <person name="Ding M."/>
            <person name="Ye W."/>
            <person name="Kirkbride R."/>
            <person name="Jenkins J."/>
            <person name="Plott C."/>
            <person name="Lovell J."/>
            <person name="Lin Y.-M."/>
            <person name="Vaughn R."/>
            <person name="Liu B."/>
            <person name="Li W."/>
            <person name="Simpson S."/>
            <person name="Scheffler B."/>
            <person name="Saski C."/>
            <person name="Grover C."/>
            <person name="Hu G."/>
            <person name="Conover J."/>
            <person name="Carlson J."/>
            <person name="Shu S."/>
            <person name="Boston L."/>
            <person name="Williams M."/>
            <person name="Peterson D."/>
            <person name="Mcgee K."/>
            <person name="Jones D."/>
            <person name="Wendel J."/>
            <person name="Stelly D."/>
            <person name="Grimwood J."/>
            <person name="Schmutz J."/>
        </authorList>
    </citation>
    <scope>NUCLEOTIDE SEQUENCE [LARGE SCALE GENOMIC DNA]</scope>
    <source>
        <strain evidence="14">7179.01</strain>
    </source>
</reference>
<keyword evidence="3" id="KW-0238">DNA-binding</keyword>
<dbReference type="Pfam" id="PF24657">
    <property type="entry name" value="DUF7646"/>
    <property type="match status" value="1"/>
</dbReference>
<evidence type="ECO:0000259" key="12">
    <source>
        <dbReference type="Pfam" id="PF24657"/>
    </source>
</evidence>
<dbReference type="GO" id="GO:0003677">
    <property type="term" value="F:DNA binding"/>
    <property type="evidence" value="ECO:0007669"/>
    <property type="project" value="UniProtKB-KW"/>
</dbReference>
<dbReference type="Pfam" id="PF24658">
    <property type="entry name" value="DUF7647"/>
    <property type="match status" value="1"/>
</dbReference>
<dbReference type="InterPro" id="IPR056063">
    <property type="entry name" value="DUF7646"/>
</dbReference>
<feature type="domain" description="DUF7645" evidence="11">
    <location>
        <begin position="846"/>
        <end position="905"/>
    </location>
</feature>
<gene>
    <name evidence="14" type="ORF">ES332_D06G252100v1</name>
</gene>
<dbReference type="InterPro" id="IPR056020">
    <property type="entry name" value="DUF7599"/>
</dbReference>
<keyword evidence="4" id="KW-0804">Transcription</keyword>
<dbReference type="Pfam" id="PF23704">
    <property type="entry name" value="WHD_GTF3C1_N"/>
    <property type="match status" value="1"/>
</dbReference>
<feature type="domain" description="DUF7647" evidence="13">
    <location>
        <begin position="669"/>
        <end position="845"/>
    </location>
</feature>
<evidence type="ECO:0000256" key="6">
    <source>
        <dbReference type="SAM" id="MobiDB-lite"/>
    </source>
</evidence>
<proteinExistence type="predicted"/>
<dbReference type="PANTHER" id="PTHR15180">
    <property type="entry name" value="GENERAL TRANSCRIPTION FACTOR 3C POLYPEPTIDE 1"/>
    <property type="match status" value="1"/>
</dbReference>
<dbReference type="GO" id="GO:0042791">
    <property type="term" value="P:5S class rRNA transcription by RNA polymerase III"/>
    <property type="evidence" value="ECO:0007669"/>
    <property type="project" value="TreeGrafter"/>
</dbReference>
<evidence type="ECO:0000256" key="1">
    <source>
        <dbReference type="ARBA" id="ARBA00004123"/>
    </source>
</evidence>
<accession>A0A5D2KND5</accession>
<evidence type="ECO:0000259" key="9">
    <source>
        <dbReference type="Pfam" id="PF24101"/>
    </source>
</evidence>
<feature type="domain" description="GTF3C1 extended winged-helix" evidence="9">
    <location>
        <begin position="481"/>
        <end position="588"/>
    </location>
</feature>
<dbReference type="GO" id="GO:0000127">
    <property type="term" value="C:transcription factor TFIIIC complex"/>
    <property type="evidence" value="ECO:0007669"/>
    <property type="project" value="InterPro"/>
</dbReference>
<dbReference type="InterPro" id="IPR036390">
    <property type="entry name" value="WH_DNA-bd_sf"/>
</dbReference>
<dbReference type="SUPFAM" id="SSF46785">
    <property type="entry name" value="Winged helix' DNA-binding domain"/>
    <property type="match status" value="1"/>
</dbReference>
<feature type="region of interest" description="Disordered" evidence="6">
    <location>
        <begin position="377"/>
        <end position="400"/>
    </location>
</feature>
<dbReference type="GO" id="GO:0006384">
    <property type="term" value="P:transcription initiation at RNA polymerase III promoter"/>
    <property type="evidence" value="ECO:0007669"/>
    <property type="project" value="InterPro"/>
</dbReference>
<evidence type="ECO:0000256" key="5">
    <source>
        <dbReference type="ARBA" id="ARBA00023242"/>
    </source>
</evidence>
<dbReference type="InterPro" id="IPR056064">
    <property type="entry name" value="DUF7647"/>
</dbReference>
<evidence type="ECO:0000259" key="8">
    <source>
        <dbReference type="Pfam" id="PF23704"/>
    </source>
</evidence>
<dbReference type="InterPro" id="IPR007309">
    <property type="entry name" value="TFIIIC_Bblock-bd"/>
</dbReference>
<keyword evidence="5" id="KW-0539">Nucleus</keyword>
<dbReference type="Pfam" id="PF04182">
    <property type="entry name" value="B-block_TFIIIC"/>
    <property type="match status" value="1"/>
</dbReference>
<sequence length="1401" mass="159289">MDAIISSALEEICSKGRDGVALSSLCSKLGLSVEIRRALWANLLEIPAVQFQKRDRVYDHNDPLVRRFEDAEKLDLIIVAKDKLCDNFSGVYDFSFGDGEKEVNQQRFVLQRIASARASGITQNQLSKEFGIKGNRFFYVVRKLEKRGLIVRQEAVEKTRGSSKQKLATRLIHLYRYAKHLGSQEKFEVTKDEGSIGKEDSEDVLINDYLPSIKTICDKLEETHGKALVISGIKRDLGYFGSRNARHEWKKIYGRLINAGLVEETTVKVNGKGEPCLHLLKKFCPLDYERNTTRCVEGKEFKFGRCQIANQLVELPIDHQIYDTIDATGSKGMLITEVGKRFGINKKTNHRNCFSVSSRFGMPMQMELHNKSHEYRIRTSRNSESSNPIPRKKSSLGGSPSILDGSARISHLWNFESDTLWKTNNHENEIKLSSSSPRDSEASYSISNTCKPQELIHETRSTFSSTAIHSMKKLKLYQFSTVDSTRREQRILERLQVEKIVLRSELYKLLVNLEKDKGTTMGRRTVDKMLYKLENEGHCKCIHLDLNGIMNTNFNSKVKVVLHPSILSLSSEVIGIIRNKLKSFHKRTHDPFKNKNSNSVHLFDYAQRTQTRYSSNSLTLRMEAMRANGYIRGKMVRARLLHGFLWDYACSLSARDDVLSYGRQDHDLHNLCVTFDVEGAIKGIPLELFFQVVGSSVIVEKGVYLRDLSNEEYNELYDTSAIRRLSLLVSILQRLKLIRRVNSGSSDDGVTSLHASPVYSLELKPYMEEPTLLIACSNFGSLDLCPDRHVMDEMIRHEFVLSNRDAIDEYWQFLEYTYAGIDLKDASHAFPGSTVHEIFGYSSWASVRRMTVGQKAAVLKLLAKVKFNEKLPYKKCKEISKNLNLTMEQVLRVYYSKLRRRQRAKKLNAQGAECQPLIISSFSRKRKRSAKGRALKHRKVDNETEPFSQQNLPRSAGSDEDFIGEENSTLASPREHESQLQEQQEEDHSKDSERPGANIDKYHSPNNDSAFSKLKSAHQRSFKWTKNADRQLVIQYVKQTVGLGAKLYDEDRVSFGNLPTHLGACRRRMRFLKQNKRFRESLNSLCNMLSKQPEGTAMEKIKFALEEVLQSRQEPIEEAPKTANVCGSQFPPHTGSSAARFSRWLDEHEKDFMRGGLDLTVDLHCGGTFHLFALVSSGELFIFPSVPVEGVGEAEFIKGLSTPFVDDSFDNRREKGFPGIKLSVHRAPTPRAVSLGSSFKNGEHFGNKNHLGNNSGILEVESDSSHSETIKENLNFEHTVPTLKDSCKSPSELMVDHAAHLKMLKKIISKVLRIVLQNPGIREDDIIHKMDLPMSNSQKQHCKKLLKLMVRNKCLIVKKKLQTKSTGVPAFLGTLIGGNLTKSELTYCEHFFANPKSIFLL</sequence>
<protein>
    <submittedName>
        <fullName evidence="14">Uncharacterized protein</fullName>
    </submittedName>
</protein>
<evidence type="ECO:0000259" key="13">
    <source>
        <dbReference type="Pfam" id="PF24658"/>
    </source>
</evidence>
<keyword evidence="15" id="KW-1185">Reference proteome</keyword>
<evidence type="ECO:0000259" key="10">
    <source>
        <dbReference type="Pfam" id="PF24538"/>
    </source>
</evidence>
<feature type="region of interest" description="Disordered" evidence="6">
    <location>
        <begin position="924"/>
        <end position="1014"/>
    </location>
</feature>
<dbReference type="InterPro" id="IPR035625">
    <property type="entry name" value="Tfc3-like_eWH"/>
</dbReference>
<feature type="compositionally biased region" description="Basic residues" evidence="6">
    <location>
        <begin position="924"/>
        <end position="939"/>
    </location>
</feature>
<evidence type="ECO:0000259" key="7">
    <source>
        <dbReference type="Pfam" id="PF04182"/>
    </source>
</evidence>
<dbReference type="InterPro" id="IPR056062">
    <property type="entry name" value="DUF7645"/>
</dbReference>
<dbReference type="EMBL" id="CM017628">
    <property type="protein sequence ID" value="TYH68339.1"/>
    <property type="molecule type" value="Genomic_DNA"/>
</dbReference>
<evidence type="ECO:0000256" key="4">
    <source>
        <dbReference type="ARBA" id="ARBA00023163"/>
    </source>
</evidence>
<dbReference type="InterPro" id="IPR036388">
    <property type="entry name" value="WH-like_DNA-bd_sf"/>
</dbReference>
<dbReference type="CDD" id="cd16169">
    <property type="entry name" value="Tau138_eWH"/>
    <property type="match status" value="1"/>
</dbReference>